<name>A0ABQ4Z318_9ASTR</name>
<evidence type="ECO:0000313" key="2">
    <source>
        <dbReference type="EMBL" id="GJS83596.1"/>
    </source>
</evidence>
<dbReference type="Proteomes" id="UP001151760">
    <property type="component" value="Unassembled WGS sequence"/>
</dbReference>
<sequence>MSPSPPTTATPVASHHQHHRYPSPHHPHRLHLAIISPTRKPPSLPPRHSRDATTKRVCLAADFITIRGVWFYRNAADRVRVVFIAGNMGAFGLLWKLGCVWFTQKLQRERLAVAQPWGAFGCGSTTRLGRLAGTTTQGVFGLLFRGTGAFGCGFNSRRDCLVHGSRKGVFGFGMTK</sequence>
<protein>
    <submittedName>
        <fullName evidence="2">Uncharacterized protein</fullName>
    </submittedName>
</protein>
<keyword evidence="3" id="KW-1185">Reference proteome</keyword>
<proteinExistence type="predicted"/>
<comment type="caution">
    <text evidence="2">The sequence shown here is derived from an EMBL/GenBank/DDBJ whole genome shotgun (WGS) entry which is preliminary data.</text>
</comment>
<evidence type="ECO:0000313" key="3">
    <source>
        <dbReference type="Proteomes" id="UP001151760"/>
    </source>
</evidence>
<dbReference type="EMBL" id="BQNB010010913">
    <property type="protein sequence ID" value="GJS83596.1"/>
    <property type="molecule type" value="Genomic_DNA"/>
</dbReference>
<reference evidence="2" key="1">
    <citation type="journal article" date="2022" name="Int. J. Mol. Sci.">
        <title>Draft Genome of Tanacetum Coccineum: Genomic Comparison of Closely Related Tanacetum-Family Plants.</title>
        <authorList>
            <person name="Yamashiro T."/>
            <person name="Shiraishi A."/>
            <person name="Nakayama K."/>
            <person name="Satake H."/>
        </authorList>
    </citation>
    <scope>NUCLEOTIDE SEQUENCE</scope>
</reference>
<feature type="compositionally biased region" description="Basic residues" evidence="1">
    <location>
        <begin position="15"/>
        <end position="27"/>
    </location>
</feature>
<organism evidence="2 3">
    <name type="scientific">Tanacetum coccineum</name>
    <dbReference type="NCBI Taxonomy" id="301880"/>
    <lineage>
        <taxon>Eukaryota</taxon>
        <taxon>Viridiplantae</taxon>
        <taxon>Streptophyta</taxon>
        <taxon>Embryophyta</taxon>
        <taxon>Tracheophyta</taxon>
        <taxon>Spermatophyta</taxon>
        <taxon>Magnoliopsida</taxon>
        <taxon>eudicotyledons</taxon>
        <taxon>Gunneridae</taxon>
        <taxon>Pentapetalae</taxon>
        <taxon>asterids</taxon>
        <taxon>campanulids</taxon>
        <taxon>Asterales</taxon>
        <taxon>Asteraceae</taxon>
        <taxon>Asteroideae</taxon>
        <taxon>Anthemideae</taxon>
        <taxon>Anthemidinae</taxon>
        <taxon>Tanacetum</taxon>
    </lineage>
</organism>
<reference evidence="2" key="2">
    <citation type="submission" date="2022-01" db="EMBL/GenBank/DDBJ databases">
        <authorList>
            <person name="Yamashiro T."/>
            <person name="Shiraishi A."/>
            <person name="Satake H."/>
            <person name="Nakayama K."/>
        </authorList>
    </citation>
    <scope>NUCLEOTIDE SEQUENCE</scope>
</reference>
<feature type="region of interest" description="Disordered" evidence="1">
    <location>
        <begin position="1"/>
        <end position="27"/>
    </location>
</feature>
<accession>A0ABQ4Z318</accession>
<evidence type="ECO:0000256" key="1">
    <source>
        <dbReference type="SAM" id="MobiDB-lite"/>
    </source>
</evidence>
<gene>
    <name evidence="2" type="ORF">Tco_0750137</name>
</gene>